<gene>
    <name evidence="1" type="ORF">EK403_18775</name>
</gene>
<proteinExistence type="predicted"/>
<dbReference type="EMBL" id="RYFI01000022">
    <property type="protein sequence ID" value="RXF69231.1"/>
    <property type="molecule type" value="Genomic_DNA"/>
</dbReference>
<dbReference type="Gene3D" id="4.10.410.40">
    <property type="match status" value="1"/>
</dbReference>
<comment type="caution">
    <text evidence="1">The sequence shown here is derived from an EMBL/GenBank/DDBJ whole genome shotgun (WGS) entry which is preliminary data.</text>
</comment>
<name>A0A4Q0M7Z9_9HYPH</name>
<dbReference type="RefSeq" id="WP_128778997.1">
    <property type="nucleotide sequence ID" value="NZ_RYFI01000022.1"/>
</dbReference>
<accession>A0A4Q0M7Z9</accession>
<evidence type="ECO:0000313" key="1">
    <source>
        <dbReference type="EMBL" id="RXF69231.1"/>
    </source>
</evidence>
<reference evidence="1 2" key="1">
    <citation type="submission" date="2018-12" db="EMBL/GenBank/DDBJ databases">
        <title>bacterium Hansschlegelia zhihuaiae S113.</title>
        <authorList>
            <person name="He J."/>
        </authorList>
    </citation>
    <scope>NUCLEOTIDE SEQUENCE [LARGE SCALE GENOMIC DNA]</scope>
    <source>
        <strain evidence="1 2">S 113</strain>
    </source>
</reference>
<organism evidence="1 2">
    <name type="scientific">Hansschlegelia zhihuaiae</name>
    <dbReference type="NCBI Taxonomy" id="405005"/>
    <lineage>
        <taxon>Bacteria</taxon>
        <taxon>Pseudomonadati</taxon>
        <taxon>Pseudomonadota</taxon>
        <taxon>Alphaproteobacteria</taxon>
        <taxon>Hyphomicrobiales</taxon>
        <taxon>Methylopilaceae</taxon>
        <taxon>Hansschlegelia</taxon>
    </lineage>
</organism>
<keyword evidence="2" id="KW-1185">Reference proteome</keyword>
<dbReference type="OrthoDB" id="6976379at2"/>
<dbReference type="AlphaFoldDB" id="A0A4Q0M7Z9"/>
<evidence type="ECO:0000313" key="2">
    <source>
        <dbReference type="Proteomes" id="UP000289708"/>
    </source>
</evidence>
<dbReference type="Proteomes" id="UP000289708">
    <property type="component" value="Unassembled WGS sequence"/>
</dbReference>
<protein>
    <submittedName>
        <fullName evidence="1">Uncharacterized protein</fullName>
    </submittedName>
</protein>
<sequence>MASVTNAKSTISIAPSGAIPTTAAAYKALTWTVINDVEEIGGEFGDTYAKVEAKVLGTRRVRKGKGSVDGGAIELTVLRDAADAGQSALRTALASDDRVFIKIELGDKPAGANATGSTAYMPVLVFSAPVQGGDADSYVKQVFTLEIDGETVTAAPAAGV</sequence>